<protein>
    <recommendedName>
        <fullName evidence="3">DUF4274 domain-containing protein</fullName>
    </recommendedName>
</protein>
<dbReference type="EMBL" id="CP088156">
    <property type="protein sequence ID" value="UFZ01822.1"/>
    <property type="molecule type" value="Genomic_DNA"/>
</dbReference>
<evidence type="ECO:0000313" key="1">
    <source>
        <dbReference type="EMBL" id="UFZ01822.1"/>
    </source>
</evidence>
<dbReference type="Proteomes" id="UP001431010">
    <property type="component" value="Chromosome"/>
</dbReference>
<accession>A0ABY3R505</accession>
<proteinExistence type="predicted"/>
<dbReference type="RefSeq" id="WP_231317615.1">
    <property type="nucleotide sequence ID" value="NZ_CP088156.1"/>
</dbReference>
<keyword evidence="2" id="KW-1185">Reference proteome</keyword>
<evidence type="ECO:0000313" key="2">
    <source>
        <dbReference type="Proteomes" id="UP001431010"/>
    </source>
</evidence>
<reference evidence="1" key="1">
    <citation type="journal article" date="2024" name="Antonie Van Leeuwenhoek">
        <title>Bradyrhizobium ontarionense sp. nov., a novel bacterial symbiont isolated from Aeschynomene indica (Indian jointvetch), harbours photosynthesis, nitrogen fixation and nitrous oxide (N2O) reductase genes.</title>
        <authorList>
            <person name="Bromfield E.S.P."/>
            <person name="Cloutier S."/>
        </authorList>
    </citation>
    <scope>NUCLEOTIDE SEQUENCE</scope>
    <source>
        <strain evidence="1">A19</strain>
    </source>
</reference>
<organism evidence="1 2">
    <name type="scientific">Bradyrhizobium ontarionense</name>
    <dbReference type="NCBI Taxonomy" id="2898149"/>
    <lineage>
        <taxon>Bacteria</taxon>
        <taxon>Pseudomonadati</taxon>
        <taxon>Pseudomonadota</taxon>
        <taxon>Alphaproteobacteria</taxon>
        <taxon>Hyphomicrobiales</taxon>
        <taxon>Nitrobacteraceae</taxon>
        <taxon>Bradyrhizobium</taxon>
    </lineage>
</organism>
<evidence type="ECO:0008006" key="3">
    <source>
        <dbReference type="Google" id="ProtNLM"/>
    </source>
</evidence>
<sequence length="147" mass="16000">MYVPSADSLMAALNASKADLNGNGRIEVPARLLKLLLQIALATSEFDEQRYLAENPDVAKAIERGEIESAHMHYLGYGYFEGRKGSGPVVDTDWYLAKYPDVANAVRDGRLRSAEAHFHTMGGGEGRSPAADYEAEAAQWKAAIKGQ</sequence>
<name>A0ABY3R505_9BRAD</name>
<gene>
    <name evidence="1" type="ORF">LQG66_21155</name>
</gene>